<comment type="caution">
    <text evidence="3">The sequence shown here is derived from an EMBL/GenBank/DDBJ whole genome shotgun (WGS) entry which is preliminary data.</text>
</comment>
<feature type="transmembrane region" description="Helical" evidence="2">
    <location>
        <begin position="25"/>
        <end position="47"/>
    </location>
</feature>
<evidence type="ECO:0000313" key="4">
    <source>
        <dbReference type="Proteomes" id="UP001642406"/>
    </source>
</evidence>
<accession>A0ABP0C0G2</accession>
<keyword evidence="2" id="KW-0812">Transmembrane</keyword>
<keyword evidence="2" id="KW-1133">Transmembrane helix</keyword>
<keyword evidence="2" id="KW-0472">Membrane</keyword>
<organism evidence="3 4">
    <name type="scientific">Sporothrix bragantina</name>
    <dbReference type="NCBI Taxonomy" id="671064"/>
    <lineage>
        <taxon>Eukaryota</taxon>
        <taxon>Fungi</taxon>
        <taxon>Dikarya</taxon>
        <taxon>Ascomycota</taxon>
        <taxon>Pezizomycotina</taxon>
        <taxon>Sordariomycetes</taxon>
        <taxon>Sordariomycetidae</taxon>
        <taxon>Ophiostomatales</taxon>
        <taxon>Ophiostomataceae</taxon>
        <taxon>Sporothrix</taxon>
    </lineage>
</organism>
<dbReference type="Proteomes" id="UP001642406">
    <property type="component" value="Unassembled WGS sequence"/>
</dbReference>
<reference evidence="3 4" key="1">
    <citation type="submission" date="2024-01" db="EMBL/GenBank/DDBJ databases">
        <authorList>
            <person name="Allen C."/>
            <person name="Tagirdzhanova G."/>
        </authorList>
    </citation>
    <scope>NUCLEOTIDE SEQUENCE [LARGE SCALE GENOMIC DNA]</scope>
</reference>
<feature type="region of interest" description="Disordered" evidence="1">
    <location>
        <begin position="799"/>
        <end position="831"/>
    </location>
</feature>
<keyword evidence="4" id="KW-1185">Reference proteome</keyword>
<gene>
    <name evidence="3" type="ORF">SBRCBS47491_005855</name>
</gene>
<protein>
    <submittedName>
        <fullName evidence="3">Uncharacterized protein</fullName>
    </submittedName>
</protein>
<evidence type="ECO:0000256" key="2">
    <source>
        <dbReference type="SAM" id="Phobius"/>
    </source>
</evidence>
<proteinExistence type="predicted"/>
<dbReference type="EMBL" id="CAWUHC010000053">
    <property type="protein sequence ID" value="CAK7225341.1"/>
    <property type="molecule type" value="Genomic_DNA"/>
</dbReference>
<evidence type="ECO:0000256" key="1">
    <source>
        <dbReference type="SAM" id="MobiDB-lite"/>
    </source>
</evidence>
<feature type="compositionally biased region" description="Low complexity" evidence="1">
    <location>
        <begin position="803"/>
        <end position="831"/>
    </location>
</feature>
<sequence length="905" mass="99863">MSSNNGNSNASGGGGDSDSNDRNELFIAIAALAISVVALIIAVLQALQQYFASAEGYSQCSEKTIGRWSKFTKRKLLLKQFRFEVRFRVPVIFVAPPYNRFGPLGDDTGVEADIGAGKEIVYVDGSSENYRKTHTWTPEEYDFKREKLKGTDSREAIHTADNEMTTWLALLMAIQRMERESREWQDHMARPYVAPVDADASKALVLADNYGGHTMVVGVQEKTRSWDTMPDGLKKPYATTAMCHLVEIVAMLGIHWKEFDRRNNVYRAQGNGFLVTGSMVPNLGVAFTFEKVGKTWFQENRIVPNDSVKQLCFGFCPTIFQAGLKTPLYTDEPKDEGTLQLATRAEVAETLVSFNCNTNTVNYFRLGNEHTRYSHLFPVTFEMLGMVGEVMQIHRTMFTMLPNPTFFTWNKAAFSLIGLMQGFRRSLDDADKEERLFRRGSHLAAIRADMDRIIAVALEDDEQRRKDEVVLADRRRLDEVKKMAEANKYILLKRGPAKATLPQKSVWVRAFERVGRGIKHAFVKIGTSLRYGFLKLLFKLHLTKNDPADETPFIKQRELASNTLERESFPRYLEQLHHAIKRCDLFLAHNYDLVQHVFALHMQEVLCYLNSRPNSPDDEPHESPVTGGWPTGSPGGYGGGYGYGSGAGGGGGRAQRGPASHIYTPSPDNTEYYNDKYIALHAIDTASWTMRHRMLMQLYVTFIRKRVADVPIPAKVSVYTQVKASKEKIAALTRQDSSALSALADIPEGSLASSTSSRVPTGGIAAAINVGVAAALAGAPVATAAAAVGSAAAAPAVTHEEAPSPGGASVSSTGGSSVASSAVPEAPTGTSTTAATAAAAAAFKKKNNPEKDTIQRATTVRDIEDIWCTLTFRMLCWLMLHDFHKKDVQVSKSDVYDSRLAVYLL</sequence>
<evidence type="ECO:0000313" key="3">
    <source>
        <dbReference type="EMBL" id="CAK7225341.1"/>
    </source>
</evidence>
<name>A0ABP0C0G2_9PEZI</name>